<dbReference type="Proteomes" id="UP000184048">
    <property type="component" value="Unassembled WGS sequence"/>
</dbReference>
<evidence type="ECO:0000313" key="3">
    <source>
        <dbReference type="Proteomes" id="UP000184048"/>
    </source>
</evidence>
<dbReference type="PANTHER" id="PTHR30543:SF21">
    <property type="entry name" value="NAD(P)H-DEPENDENT FMN REDUCTASE LOT6"/>
    <property type="match status" value="1"/>
</dbReference>
<dbReference type="InterPro" id="IPR029039">
    <property type="entry name" value="Flavoprotein-like_sf"/>
</dbReference>
<feature type="domain" description="NADPH-dependent FMN reductase-like" evidence="1">
    <location>
        <begin position="3"/>
        <end position="140"/>
    </location>
</feature>
<dbReference type="SUPFAM" id="SSF52218">
    <property type="entry name" value="Flavoproteins"/>
    <property type="match status" value="1"/>
</dbReference>
<evidence type="ECO:0000313" key="2">
    <source>
        <dbReference type="EMBL" id="SHF75320.1"/>
    </source>
</evidence>
<dbReference type="InterPro" id="IPR005025">
    <property type="entry name" value="FMN_Rdtase-like_dom"/>
</dbReference>
<dbReference type="OrthoDB" id="9812295at2"/>
<dbReference type="InterPro" id="IPR050712">
    <property type="entry name" value="NAD(P)H-dep_reductase"/>
</dbReference>
<dbReference type="AlphaFoldDB" id="A0A1M5E806"/>
<gene>
    <name evidence="2" type="ORF">SAMN02745131_03458</name>
</gene>
<accession>A0A1M5E806</accession>
<dbReference type="GO" id="GO:0010181">
    <property type="term" value="F:FMN binding"/>
    <property type="evidence" value="ECO:0007669"/>
    <property type="project" value="TreeGrafter"/>
</dbReference>
<dbReference type="STRING" id="1121884.SAMN02745131_03458"/>
<protein>
    <submittedName>
        <fullName evidence="2">NAD(P)H-dependent FMN reductase</fullName>
    </submittedName>
</protein>
<dbReference type="EMBL" id="FQUU01000017">
    <property type="protein sequence ID" value="SHF75320.1"/>
    <property type="molecule type" value="Genomic_DNA"/>
</dbReference>
<dbReference type="PANTHER" id="PTHR30543">
    <property type="entry name" value="CHROMATE REDUCTASE"/>
    <property type="match status" value="1"/>
</dbReference>
<reference evidence="2 3" key="1">
    <citation type="submission" date="2016-11" db="EMBL/GenBank/DDBJ databases">
        <authorList>
            <person name="Jaros S."/>
            <person name="Januszkiewicz K."/>
            <person name="Wedrychowicz H."/>
        </authorList>
    </citation>
    <scope>NUCLEOTIDE SEQUENCE [LARGE SCALE GENOMIC DNA]</scope>
    <source>
        <strain evidence="2 3">DSM 18119</strain>
    </source>
</reference>
<dbReference type="GO" id="GO:0016491">
    <property type="term" value="F:oxidoreductase activity"/>
    <property type="evidence" value="ECO:0007669"/>
    <property type="project" value="InterPro"/>
</dbReference>
<sequence length="187" mass="21045">MHNIAIISSSVRIGRNSHRVALFFQNYLQQNALATVDMLDLYLYNFPVFDERLRMMKDPSPEILDFAQRITKADGVILVTPEYNGGYPASLKNVIDLLYPEWKRKPIAIATASNGQFGGTQVMTSLVFSLWKIGAWVVPAMYPGPKVQEVYDENGTPNDAEGVNKRAKTFVDELLWCIEAGKLMAKK</sequence>
<name>A0A1M5E806_9BACT</name>
<dbReference type="Pfam" id="PF03358">
    <property type="entry name" value="FMN_red"/>
    <property type="match status" value="1"/>
</dbReference>
<keyword evidence="3" id="KW-1185">Reference proteome</keyword>
<dbReference type="Gene3D" id="3.40.50.360">
    <property type="match status" value="1"/>
</dbReference>
<evidence type="ECO:0000259" key="1">
    <source>
        <dbReference type="Pfam" id="PF03358"/>
    </source>
</evidence>
<organism evidence="2 3">
    <name type="scientific">Flavisolibacter ginsengisoli DSM 18119</name>
    <dbReference type="NCBI Taxonomy" id="1121884"/>
    <lineage>
        <taxon>Bacteria</taxon>
        <taxon>Pseudomonadati</taxon>
        <taxon>Bacteroidota</taxon>
        <taxon>Chitinophagia</taxon>
        <taxon>Chitinophagales</taxon>
        <taxon>Chitinophagaceae</taxon>
        <taxon>Flavisolibacter</taxon>
    </lineage>
</organism>
<dbReference type="GO" id="GO:0005829">
    <property type="term" value="C:cytosol"/>
    <property type="evidence" value="ECO:0007669"/>
    <property type="project" value="TreeGrafter"/>
</dbReference>
<proteinExistence type="predicted"/>
<dbReference type="RefSeq" id="WP_072836586.1">
    <property type="nucleotide sequence ID" value="NZ_FQUU01000017.1"/>
</dbReference>